<accession>A0A1N7SB48</accession>
<feature type="compositionally biased region" description="Low complexity" evidence="1">
    <location>
        <begin position="56"/>
        <end position="68"/>
    </location>
</feature>
<dbReference type="STRING" id="1247936.BN2475_480003"/>
<feature type="region of interest" description="Disordered" evidence="1">
    <location>
        <begin position="1"/>
        <end position="80"/>
    </location>
</feature>
<protein>
    <submittedName>
        <fullName evidence="2">Uncharacterized protein</fullName>
    </submittedName>
</protein>
<feature type="compositionally biased region" description="Basic and acidic residues" evidence="1">
    <location>
        <begin position="45"/>
        <end position="55"/>
    </location>
</feature>
<proteinExistence type="predicted"/>
<sequence>MAAMRSRRADVAGRVRVHAAAATAPPQRTERQHLKFSAIAPLALNRHEPSRRSAEARAAQAGQGQSARPRGRVTMSGGLR</sequence>
<evidence type="ECO:0000256" key="1">
    <source>
        <dbReference type="SAM" id="MobiDB-lite"/>
    </source>
</evidence>
<dbReference type="AlphaFoldDB" id="A0A1N7SB48"/>
<gene>
    <name evidence="2" type="ORF">BN2475_480003</name>
</gene>
<evidence type="ECO:0000313" key="3">
    <source>
        <dbReference type="Proteomes" id="UP000187012"/>
    </source>
</evidence>
<feature type="compositionally biased region" description="Low complexity" evidence="1">
    <location>
        <begin position="14"/>
        <end position="24"/>
    </location>
</feature>
<keyword evidence="3" id="KW-1185">Reference proteome</keyword>
<dbReference type="EMBL" id="CYGX02000048">
    <property type="protein sequence ID" value="SIT44551.1"/>
    <property type="molecule type" value="Genomic_DNA"/>
</dbReference>
<reference evidence="2 3" key="1">
    <citation type="submission" date="2016-12" db="EMBL/GenBank/DDBJ databases">
        <authorList>
            <person name="Song W.-J."/>
            <person name="Kurnit D.M."/>
        </authorList>
    </citation>
    <scope>NUCLEOTIDE SEQUENCE [LARGE SCALE GENOMIC DNA]</scope>
    <source>
        <strain evidence="2 3">STM7296</strain>
    </source>
</reference>
<organism evidence="2 3">
    <name type="scientific">Paraburkholderia ribeironis</name>
    <dbReference type="NCBI Taxonomy" id="1247936"/>
    <lineage>
        <taxon>Bacteria</taxon>
        <taxon>Pseudomonadati</taxon>
        <taxon>Pseudomonadota</taxon>
        <taxon>Betaproteobacteria</taxon>
        <taxon>Burkholderiales</taxon>
        <taxon>Burkholderiaceae</taxon>
        <taxon>Paraburkholderia</taxon>
    </lineage>
</organism>
<evidence type="ECO:0000313" key="2">
    <source>
        <dbReference type="EMBL" id="SIT44551.1"/>
    </source>
</evidence>
<name>A0A1N7SB48_9BURK</name>
<dbReference type="Proteomes" id="UP000187012">
    <property type="component" value="Unassembled WGS sequence"/>
</dbReference>